<feature type="region of interest" description="Disordered" evidence="1">
    <location>
        <begin position="62"/>
        <end position="90"/>
    </location>
</feature>
<organism evidence="3 4">
    <name type="scientific">Amycolatopsis magusensis</name>
    <dbReference type="NCBI Taxonomy" id="882444"/>
    <lineage>
        <taxon>Bacteria</taxon>
        <taxon>Bacillati</taxon>
        <taxon>Actinomycetota</taxon>
        <taxon>Actinomycetes</taxon>
        <taxon>Pseudonocardiales</taxon>
        <taxon>Pseudonocardiaceae</taxon>
        <taxon>Amycolatopsis</taxon>
    </lineage>
</organism>
<feature type="region of interest" description="Disordered" evidence="1">
    <location>
        <begin position="18"/>
        <end position="44"/>
    </location>
</feature>
<gene>
    <name evidence="3" type="ORF">JOM49_001580</name>
</gene>
<evidence type="ECO:0000313" key="4">
    <source>
        <dbReference type="Proteomes" id="UP000741013"/>
    </source>
</evidence>
<keyword evidence="2" id="KW-0472">Membrane</keyword>
<name>A0ABS4PMF4_9PSEU</name>
<reference evidence="3 4" key="1">
    <citation type="submission" date="2021-03" db="EMBL/GenBank/DDBJ databases">
        <title>Sequencing the genomes of 1000 actinobacteria strains.</title>
        <authorList>
            <person name="Klenk H.-P."/>
        </authorList>
    </citation>
    <scope>NUCLEOTIDE SEQUENCE [LARGE SCALE GENOMIC DNA]</scope>
    <source>
        <strain evidence="3 4">DSM 45510</strain>
    </source>
</reference>
<keyword evidence="2" id="KW-1133">Transmembrane helix</keyword>
<protein>
    <submittedName>
        <fullName evidence="3">Uncharacterized protein</fullName>
    </submittedName>
</protein>
<comment type="caution">
    <text evidence="3">The sequence shown here is derived from an EMBL/GenBank/DDBJ whole genome shotgun (WGS) entry which is preliminary data.</text>
</comment>
<evidence type="ECO:0000256" key="2">
    <source>
        <dbReference type="SAM" id="Phobius"/>
    </source>
</evidence>
<accession>A0ABS4PMF4</accession>
<sequence length="121" mass="12282">MSEPEDPERLLAEALRAQAVRAPQPARPPEAVEEPPTAHLAKPAFPAPAGYGLLSGADAGSLERERAALEPAPSPAPAAEHPVAATRQETGPAPVAARWVLLLAVLLGLAAGAVAGLLTLL</sequence>
<feature type="transmembrane region" description="Helical" evidence="2">
    <location>
        <begin position="99"/>
        <end position="120"/>
    </location>
</feature>
<evidence type="ECO:0000313" key="3">
    <source>
        <dbReference type="EMBL" id="MBP2180054.1"/>
    </source>
</evidence>
<evidence type="ECO:0000256" key="1">
    <source>
        <dbReference type="SAM" id="MobiDB-lite"/>
    </source>
</evidence>
<dbReference type="Proteomes" id="UP000741013">
    <property type="component" value="Unassembled WGS sequence"/>
</dbReference>
<dbReference type="RefSeq" id="WP_209663681.1">
    <property type="nucleotide sequence ID" value="NZ_JAGGMS010000001.1"/>
</dbReference>
<dbReference type="EMBL" id="JAGGMS010000001">
    <property type="protein sequence ID" value="MBP2180054.1"/>
    <property type="molecule type" value="Genomic_DNA"/>
</dbReference>
<keyword evidence="4" id="KW-1185">Reference proteome</keyword>
<proteinExistence type="predicted"/>
<keyword evidence="2" id="KW-0812">Transmembrane</keyword>